<evidence type="ECO:0008006" key="3">
    <source>
        <dbReference type="Google" id="ProtNLM"/>
    </source>
</evidence>
<accession>A0A165QBQ6</accession>
<dbReference type="Pfam" id="PF18759">
    <property type="entry name" value="Plavaka"/>
    <property type="match status" value="1"/>
</dbReference>
<dbReference type="InterPro" id="IPR041078">
    <property type="entry name" value="Plavaka"/>
</dbReference>
<dbReference type="OrthoDB" id="3232941at2759"/>
<feature type="non-terminal residue" evidence="1">
    <location>
        <position position="1"/>
    </location>
</feature>
<protein>
    <recommendedName>
        <fullName evidence="3">CxC2-like cysteine cluster KDZ transposase-associated domain-containing protein</fullName>
    </recommendedName>
</protein>
<dbReference type="Proteomes" id="UP000076761">
    <property type="component" value="Unassembled WGS sequence"/>
</dbReference>
<dbReference type="EMBL" id="KV425598">
    <property type="protein sequence ID" value="KZT22195.1"/>
    <property type="molecule type" value="Genomic_DNA"/>
</dbReference>
<dbReference type="InParanoid" id="A0A165QBQ6"/>
<gene>
    <name evidence="1" type="ORF">NEOLEDRAFT_1072024</name>
</gene>
<evidence type="ECO:0000313" key="1">
    <source>
        <dbReference type="EMBL" id="KZT22195.1"/>
    </source>
</evidence>
<proteinExistence type="predicted"/>
<keyword evidence="2" id="KW-1185">Reference proteome</keyword>
<dbReference type="AlphaFoldDB" id="A0A165QBQ6"/>
<reference evidence="1 2" key="1">
    <citation type="journal article" date="2016" name="Mol. Biol. Evol.">
        <title>Comparative Genomics of Early-Diverging Mushroom-Forming Fungi Provides Insights into the Origins of Lignocellulose Decay Capabilities.</title>
        <authorList>
            <person name="Nagy L.G."/>
            <person name="Riley R."/>
            <person name="Tritt A."/>
            <person name="Adam C."/>
            <person name="Daum C."/>
            <person name="Floudas D."/>
            <person name="Sun H."/>
            <person name="Yadav J.S."/>
            <person name="Pangilinan J."/>
            <person name="Larsson K.H."/>
            <person name="Matsuura K."/>
            <person name="Barry K."/>
            <person name="Labutti K."/>
            <person name="Kuo R."/>
            <person name="Ohm R.A."/>
            <person name="Bhattacharya S.S."/>
            <person name="Shirouzu T."/>
            <person name="Yoshinaga Y."/>
            <person name="Martin F.M."/>
            <person name="Grigoriev I.V."/>
            <person name="Hibbett D.S."/>
        </authorList>
    </citation>
    <scope>NUCLEOTIDE SEQUENCE [LARGE SCALE GENOMIC DNA]</scope>
    <source>
        <strain evidence="1 2">HHB14362 ss-1</strain>
    </source>
</reference>
<evidence type="ECO:0000313" key="2">
    <source>
        <dbReference type="Proteomes" id="UP000076761"/>
    </source>
</evidence>
<organism evidence="1 2">
    <name type="scientific">Neolentinus lepideus HHB14362 ss-1</name>
    <dbReference type="NCBI Taxonomy" id="1314782"/>
    <lineage>
        <taxon>Eukaryota</taxon>
        <taxon>Fungi</taxon>
        <taxon>Dikarya</taxon>
        <taxon>Basidiomycota</taxon>
        <taxon>Agaricomycotina</taxon>
        <taxon>Agaricomycetes</taxon>
        <taxon>Gloeophyllales</taxon>
        <taxon>Gloeophyllaceae</taxon>
        <taxon>Neolentinus</taxon>
    </lineage>
</organism>
<name>A0A165QBQ6_9AGAM</name>
<sequence>AGKEGVVMTCADGYLRHVYPILVAYVADHPEQCLVACCKENHCPCCLVPPDQRGLPVMSVLRDQSLTSIILERYFTNIEDERFEAQGLRPVSNPFWIGLPHVDIFSCFTPDILHQLHKGVFKDHLVKWCTDIAKSPEVDARFVAMSGYPGLRHFRKGISTISQWTGKEHREMERVFLAIIAGGVNERIARAAQALLDFISYAQYKQHTSETLDLMQRAYEDFHEYKDEFIKLGVRAHFNIPKIHSLLHYLSAIRALGTADGYNTESPERLHIDYAKRAYAASSKRDYTIQMTTWLQRQEAVSLKSSLINWMRGQSHFKEVHDNQDEDLDDSGENLAMESLRIHGLHVANTCPYISTPISTLGHDFGATDFFSTLDAFLREHFPSSPVRLQRSDVFDVYKRAVIQLPDNALVDPLNSKSLNIIRATP</sequence>